<proteinExistence type="predicted"/>
<sequence>MSQSPAGQAPASQSAARQPAADGQDQRFLVSAYRDWVEGEKVPLIEDFAVDLRSAPVTPWARLGVNGAVVNVAGRGDFLDLWLLELPPGQALVPQRHLFEAVAYVISGRGSTTIETGDASHSFEWGPKSMFALPLNARYQLFNASGREPARIALTTAFPIMMNLIHNADFLFGVDFEFPERLRTPTGYFRGEGRHVSDTHADLVHNFWETNFVPDLGIFAELRPLERRGKASNGIQFLLADGVLHAHMSEIPVGRYKKAHRHMGGTHIYPVTGQGYSLLWYEGETTRRRVDWCHGVVYSPPDNMYHQHFNISGEPARYFAVKMGNYRYPVTARMNSQFTASSQQIRDRKTQIEYEDEDPAIRELYDAELARAGVPSRME</sequence>
<dbReference type="CDD" id="cd02208">
    <property type="entry name" value="cupin_RmlC-like"/>
    <property type="match status" value="1"/>
</dbReference>
<dbReference type="Proteomes" id="UP000642748">
    <property type="component" value="Unassembled WGS sequence"/>
</dbReference>
<reference evidence="2" key="1">
    <citation type="submission" date="2021-01" db="EMBL/GenBank/DDBJ databases">
        <title>Whole genome shotgun sequence of Rugosimonospora africana NBRC 104875.</title>
        <authorList>
            <person name="Komaki H."/>
            <person name="Tamura T."/>
        </authorList>
    </citation>
    <scope>NUCLEOTIDE SEQUENCE</scope>
    <source>
        <strain evidence="2">NBRC 104875</strain>
    </source>
</reference>
<feature type="compositionally biased region" description="Low complexity" evidence="1">
    <location>
        <begin position="1"/>
        <end position="21"/>
    </location>
</feature>
<dbReference type="InterPro" id="IPR011051">
    <property type="entry name" value="RmlC_Cupin_sf"/>
</dbReference>
<keyword evidence="3" id="KW-1185">Reference proteome</keyword>
<evidence type="ECO:0008006" key="4">
    <source>
        <dbReference type="Google" id="ProtNLM"/>
    </source>
</evidence>
<evidence type="ECO:0000313" key="3">
    <source>
        <dbReference type="Proteomes" id="UP000642748"/>
    </source>
</evidence>
<feature type="region of interest" description="Disordered" evidence="1">
    <location>
        <begin position="1"/>
        <end position="23"/>
    </location>
</feature>
<dbReference type="InterPro" id="IPR014710">
    <property type="entry name" value="RmlC-like_jellyroll"/>
</dbReference>
<comment type="caution">
    <text evidence="2">The sequence shown here is derived from an EMBL/GenBank/DDBJ whole genome shotgun (WGS) entry which is preliminary data.</text>
</comment>
<dbReference type="AlphaFoldDB" id="A0A8J3QX63"/>
<gene>
    <name evidence="2" type="ORF">Raf01_59240</name>
</gene>
<dbReference type="SUPFAM" id="SSF51182">
    <property type="entry name" value="RmlC-like cupins"/>
    <property type="match status" value="1"/>
</dbReference>
<protein>
    <recommendedName>
        <fullName evidence="4">Cupin domain-containing protein</fullName>
    </recommendedName>
</protein>
<dbReference type="EMBL" id="BONZ01000057">
    <property type="protein sequence ID" value="GIH17752.1"/>
    <property type="molecule type" value="Genomic_DNA"/>
</dbReference>
<accession>A0A8J3QX63</accession>
<dbReference type="RefSeq" id="WP_203921305.1">
    <property type="nucleotide sequence ID" value="NZ_BONZ01000057.1"/>
</dbReference>
<organism evidence="2 3">
    <name type="scientific">Rugosimonospora africana</name>
    <dbReference type="NCBI Taxonomy" id="556532"/>
    <lineage>
        <taxon>Bacteria</taxon>
        <taxon>Bacillati</taxon>
        <taxon>Actinomycetota</taxon>
        <taxon>Actinomycetes</taxon>
        <taxon>Micromonosporales</taxon>
        <taxon>Micromonosporaceae</taxon>
        <taxon>Rugosimonospora</taxon>
    </lineage>
</organism>
<dbReference type="Gene3D" id="2.60.120.10">
    <property type="entry name" value="Jelly Rolls"/>
    <property type="match status" value="2"/>
</dbReference>
<name>A0A8J3QX63_9ACTN</name>
<evidence type="ECO:0000313" key="2">
    <source>
        <dbReference type="EMBL" id="GIH17752.1"/>
    </source>
</evidence>
<evidence type="ECO:0000256" key="1">
    <source>
        <dbReference type="SAM" id="MobiDB-lite"/>
    </source>
</evidence>